<evidence type="ECO:0000313" key="4">
    <source>
        <dbReference type="Proteomes" id="UP000031036"/>
    </source>
</evidence>
<dbReference type="Pfam" id="PF02171">
    <property type="entry name" value="Piwi"/>
    <property type="match status" value="2"/>
</dbReference>
<dbReference type="CDD" id="cd02846">
    <property type="entry name" value="PAZ_argonaute_like"/>
    <property type="match status" value="2"/>
</dbReference>
<dbReference type="Proteomes" id="UP000031036">
    <property type="component" value="Unassembled WGS sequence"/>
</dbReference>
<feature type="domain" description="Piwi" evidence="2">
    <location>
        <begin position="592"/>
        <end position="740"/>
    </location>
</feature>
<dbReference type="SMART" id="SM00949">
    <property type="entry name" value="PAZ"/>
    <property type="match status" value="2"/>
</dbReference>
<evidence type="ECO:0000259" key="2">
    <source>
        <dbReference type="PROSITE" id="PS50822"/>
    </source>
</evidence>
<feature type="domain" description="PAZ" evidence="1">
    <location>
        <begin position="905"/>
        <end position="996"/>
    </location>
</feature>
<name>A0A0B2UUD4_TOXCA</name>
<dbReference type="PROSITE" id="PS50821">
    <property type="entry name" value="PAZ"/>
    <property type="match status" value="2"/>
</dbReference>
<feature type="domain" description="Piwi" evidence="2">
    <location>
        <begin position="1193"/>
        <end position="1484"/>
    </location>
</feature>
<dbReference type="InterPro" id="IPR012337">
    <property type="entry name" value="RNaseH-like_sf"/>
</dbReference>
<feature type="domain" description="PAZ" evidence="1">
    <location>
        <begin position="304"/>
        <end position="395"/>
    </location>
</feature>
<feature type="non-terminal residue" evidence="3">
    <location>
        <position position="1"/>
    </location>
</feature>
<dbReference type="Gene3D" id="3.40.50.2300">
    <property type="match status" value="2"/>
</dbReference>
<dbReference type="InterPro" id="IPR036085">
    <property type="entry name" value="PAZ_dom_sf"/>
</dbReference>
<evidence type="ECO:0000259" key="1">
    <source>
        <dbReference type="PROSITE" id="PS50821"/>
    </source>
</evidence>
<comment type="caution">
    <text evidence="3">The sequence shown here is derived from an EMBL/GenBank/DDBJ whole genome shotgun (WGS) entry which is preliminary data.</text>
</comment>
<dbReference type="EMBL" id="JPKZ01003171">
    <property type="protein sequence ID" value="KHN73013.1"/>
    <property type="molecule type" value="Genomic_DNA"/>
</dbReference>
<dbReference type="InterPro" id="IPR036397">
    <property type="entry name" value="RNaseH_sf"/>
</dbReference>
<dbReference type="SUPFAM" id="SSF101690">
    <property type="entry name" value="PAZ domain"/>
    <property type="match status" value="2"/>
</dbReference>
<dbReference type="InterPro" id="IPR003100">
    <property type="entry name" value="PAZ_dom"/>
</dbReference>
<accession>A0A0B2UUD4</accession>
<evidence type="ECO:0000313" key="3">
    <source>
        <dbReference type="EMBL" id="KHN73013.1"/>
    </source>
</evidence>
<reference evidence="3 4" key="1">
    <citation type="submission" date="2014-11" db="EMBL/GenBank/DDBJ databases">
        <title>Genetic blueprint of the zoonotic pathogen Toxocara canis.</title>
        <authorList>
            <person name="Zhu X.-Q."/>
            <person name="Korhonen P.K."/>
            <person name="Cai H."/>
            <person name="Young N.D."/>
            <person name="Nejsum P."/>
            <person name="von Samson-Himmelstjerna G."/>
            <person name="Boag P.R."/>
            <person name="Tan P."/>
            <person name="Li Q."/>
            <person name="Min J."/>
            <person name="Yang Y."/>
            <person name="Wang X."/>
            <person name="Fang X."/>
            <person name="Hall R.S."/>
            <person name="Hofmann A."/>
            <person name="Sternberg P.W."/>
            <person name="Jex A.R."/>
            <person name="Gasser R.B."/>
        </authorList>
    </citation>
    <scope>NUCLEOTIDE SEQUENCE [LARGE SCALE GENOMIC DNA]</scope>
    <source>
        <strain evidence="3">PN_DK_2014</strain>
    </source>
</reference>
<proteinExistence type="predicted"/>
<protein>
    <submittedName>
        <fullName evidence="3">Germ cell-expressed protein R06C7.1</fullName>
    </submittedName>
</protein>
<dbReference type="InterPro" id="IPR003165">
    <property type="entry name" value="Piwi"/>
</dbReference>
<dbReference type="PANTHER" id="PTHR22891">
    <property type="entry name" value="EUKARYOTIC TRANSLATION INITIATION FACTOR 2C"/>
    <property type="match status" value="1"/>
</dbReference>
<dbReference type="GO" id="GO:0003723">
    <property type="term" value="F:RNA binding"/>
    <property type="evidence" value="ECO:0007669"/>
    <property type="project" value="InterPro"/>
</dbReference>
<dbReference type="PROSITE" id="PS50822">
    <property type="entry name" value="PIWI"/>
    <property type="match status" value="2"/>
</dbReference>
<dbReference type="Pfam" id="PF02170">
    <property type="entry name" value="PAZ"/>
    <property type="match status" value="2"/>
</dbReference>
<gene>
    <name evidence="3" type="primary">R06C7.1</name>
    <name evidence="3" type="ORF">Tcan_11287</name>
</gene>
<keyword evidence="4" id="KW-1185">Reference proteome</keyword>
<dbReference type="STRING" id="6265.A0A0B2UUD4"/>
<dbReference type="CDD" id="cd02826">
    <property type="entry name" value="Piwi-like"/>
    <property type="match status" value="1"/>
</dbReference>
<dbReference type="Gene3D" id="3.30.420.10">
    <property type="entry name" value="Ribonuclease H-like superfamily/Ribonuclease H"/>
    <property type="match status" value="2"/>
</dbReference>
<sequence>SGKLREQEMKQLTKKTAKMDISEVVRFAEKVSPGQRVCETVELISNVWGILPKRNVPIYRYDVRILEEFPPKAGGDATFKEVTKQCRDDFPSIERKNKCVAVYVKVVNREASFFGKQEGLVYDRASILYTLDNLPIKQDETKTFVITPNELAEGTVSADCVRVLFNIKRCTDDFQLTMNDLKLGVSADGDRINRSLQQFFELLASQEAFFTEGRFVTYGTGQSFLLDPHQFGFRDQDMPELPEGKYIGIGASKGVKMIEGPQGPGGMHAALVMDVKKAAFHVEFQTVAEKVAAILGRDPANLSVDVRLVPQLKKMLKGLYVRCSYGKQRAFVISDISSQNALQMKFQHESKMVTVANYFQKKLNIQLKWPQLLLVVERTPKGANYYPMETVIVCENQRVTQTQQSSAQVQAMIKACATLPLHRIRQTLAMTKAMKLDGAENNRWLREYGVAITRNLSLIGRVLPPPQIEYARKALTPVNRERTSWVANRNQYLYPARCEKWSVVALVSGSERFFSGDKLHAYVRAFLGQCRQRGMQMADPVAVEYVRNAREQDVDVHVQKAKQMGATFVHFITSDMLKFHGHMKLVEAHQQIVTQDLTTRTADQAPKKWQTLDNIVNKTNLKLGGINFGLRLESEAAQKWVMNPGRLVLGIDVAHPPVAAVRGVDKATVPSVVGYSSNCKKFPLEFIGGYRYARAEVEELTDDSIQDLMVESMKKFQANRGKLPDHLFILRDGVSEGQYKYTKTFVITPNELAEGTVSADCVRVLFNIKRCTDDFQLTMNDLKLGVSADGDRINRSLQQFFELLASQEAFFTEGRFVTYGTGQSFLLDPHQFGFRDQDMPELPEGKYIGIGASKGVKMIEGPQGPGGMHAALVMDVKKAAFHVEFQTVAEKVAAILGRDPANLSVDVRLVPQLKKMLKGLYVRCSYGKQRAFVISDISSQNALQMKFQHESKMVTVANYFQKKLNIQLKWPQLLLVVERTPKGANYYPMETVIVCENQRVTQTQQSSAQVQAMIKACATLPLHRIRQTLAMTKAMKLDGAENNRWLREYGVAITRNLSLIGRVLPPPQIEYARKALTPVNRERTSWVANRNQYLYPARCEKWSVVALVSGSERFFSGDKLHAYVRAFLGQCRQRGMQMADPVAVEYVRNAREQDVDVHVQKAKQMGATFVHFITSDMLKFHGHMKLVEAHQQIVTQDLTTRTADQAPKKWQTLDNIVNKTNLKLGGINFGLRLESEAAQKWVMNPGRLVLGIDVAHPPVAAVRGVDKATVPSVVGYSSNCKKFPLEFIGGYRYARAEVEELTDDSIQDLMVESMKKFQANRGKLPDHLFILRDGVSEGQYKYIVANEVEQVKKACGVVGGNGYRPNITCIVATKMHNMRIFKKNISQQGKAAEQNIKPGTIVDKHIVNPALNEFYLNSHSAFQGTAKTPRYTTLFDTARMPSDEIQAIVYALAYNHQIVNAAVSLPSPLIIAARMASRGRNNYIAEFGEGSESTEGGGQRSLIELNADMGYMDKPLSDCRFNA</sequence>
<dbReference type="OrthoDB" id="9981668at2759"/>
<dbReference type="InterPro" id="IPR057272">
    <property type="entry name" value="Piwi_nem"/>
</dbReference>
<dbReference type="Gene3D" id="2.170.260.10">
    <property type="entry name" value="paz domain"/>
    <property type="match status" value="2"/>
</dbReference>
<dbReference type="SUPFAM" id="SSF53098">
    <property type="entry name" value="Ribonuclease H-like"/>
    <property type="match status" value="2"/>
</dbReference>
<organism evidence="3 4">
    <name type="scientific">Toxocara canis</name>
    <name type="common">Canine roundworm</name>
    <dbReference type="NCBI Taxonomy" id="6265"/>
    <lineage>
        <taxon>Eukaryota</taxon>
        <taxon>Metazoa</taxon>
        <taxon>Ecdysozoa</taxon>
        <taxon>Nematoda</taxon>
        <taxon>Chromadorea</taxon>
        <taxon>Rhabditida</taxon>
        <taxon>Spirurina</taxon>
        <taxon>Ascaridomorpha</taxon>
        <taxon>Ascaridoidea</taxon>
        <taxon>Toxocaridae</taxon>
        <taxon>Toxocara</taxon>
    </lineage>
</organism>
<dbReference type="SMART" id="SM00950">
    <property type="entry name" value="Piwi"/>
    <property type="match status" value="2"/>
</dbReference>